<keyword evidence="3 5" id="KW-1005">Bacterial flagellum biogenesis</keyword>
<gene>
    <name evidence="8" type="primary">flgD</name>
    <name evidence="8" type="ORF">SFSGTM_19520</name>
</gene>
<name>A0A809RKB1_9PROT</name>
<evidence type="ECO:0000313" key="9">
    <source>
        <dbReference type="Proteomes" id="UP000463939"/>
    </source>
</evidence>
<keyword evidence="9" id="KW-1185">Reference proteome</keyword>
<accession>A0A809RKB1</accession>
<dbReference type="InterPro" id="IPR025963">
    <property type="entry name" value="FLgD_Tudor"/>
</dbReference>
<evidence type="ECO:0000256" key="3">
    <source>
        <dbReference type="ARBA" id="ARBA00022795"/>
    </source>
</evidence>
<protein>
    <recommendedName>
        <fullName evidence="2 5">Basal-body rod modification protein FlgD</fullName>
    </recommendedName>
</protein>
<sequence>MSTTNTVSSSLLAAMNPSQTTTTSAATAAQDQFMKLLVTQMQNQDPLNPMDNSQMTSQLAQLSTVSGIQQVNTTLQSMISSFQSSQTLQAASMIGHGVMVNGSSMSLSNGSALFGVDLPSNASSVNVTVLDANGQPVHSFDLGAQQAGLIPLQWDGTTDSGAKAADGAYSFRVTALQGSQALNAQTLSYGQVASVASNAQGIKLTVPGLGEVNMSDVLQIL</sequence>
<evidence type="ECO:0000313" key="8">
    <source>
        <dbReference type="EMBL" id="BBP01244.1"/>
    </source>
</evidence>
<feature type="domain" description="FlgD/Vpr Ig-like" evidence="6">
    <location>
        <begin position="104"/>
        <end position="178"/>
    </location>
</feature>
<evidence type="ECO:0000256" key="1">
    <source>
        <dbReference type="ARBA" id="ARBA00010577"/>
    </source>
</evidence>
<dbReference type="Pfam" id="PF13861">
    <property type="entry name" value="FLgD_tudor"/>
    <property type="match status" value="1"/>
</dbReference>
<dbReference type="InterPro" id="IPR005648">
    <property type="entry name" value="FlgD"/>
</dbReference>
<dbReference type="KEGG" id="sniv:SFSGTM_19520"/>
<proteinExistence type="inferred from homology"/>
<comment type="function">
    <text evidence="4 5">Required for flagellar hook formation. May act as a scaffolding protein.</text>
</comment>
<evidence type="ECO:0000256" key="4">
    <source>
        <dbReference type="ARBA" id="ARBA00024746"/>
    </source>
</evidence>
<dbReference type="AlphaFoldDB" id="A0A809RKB1"/>
<evidence type="ECO:0000259" key="6">
    <source>
        <dbReference type="Pfam" id="PF13860"/>
    </source>
</evidence>
<dbReference type="RefSeq" id="WP_162085046.1">
    <property type="nucleotide sequence ID" value="NZ_AP021881.1"/>
</dbReference>
<organism evidence="8 9">
    <name type="scientific">Sulfuriferula nivalis</name>
    <dbReference type="NCBI Taxonomy" id="2675298"/>
    <lineage>
        <taxon>Bacteria</taxon>
        <taxon>Pseudomonadati</taxon>
        <taxon>Pseudomonadota</taxon>
        <taxon>Betaproteobacteria</taxon>
        <taxon>Nitrosomonadales</taxon>
        <taxon>Sulfuricellaceae</taxon>
        <taxon>Sulfuriferula</taxon>
    </lineage>
</organism>
<dbReference type="InterPro" id="IPR025965">
    <property type="entry name" value="FlgD/Vpr_Ig-like"/>
</dbReference>
<dbReference type="Pfam" id="PF03963">
    <property type="entry name" value="FlgD"/>
    <property type="match status" value="1"/>
</dbReference>
<dbReference type="Gene3D" id="2.30.30.910">
    <property type="match status" value="1"/>
</dbReference>
<evidence type="ECO:0000256" key="2">
    <source>
        <dbReference type="ARBA" id="ARBA00016013"/>
    </source>
</evidence>
<dbReference type="Proteomes" id="UP000463939">
    <property type="component" value="Chromosome"/>
</dbReference>
<feature type="domain" description="FlgD Tudor-like" evidence="7">
    <location>
        <begin position="85"/>
        <end position="217"/>
    </location>
</feature>
<dbReference type="GO" id="GO:0044781">
    <property type="term" value="P:bacterial-type flagellum organization"/>
    <property type="evidence" value="ECO:0007669"/>
    <property type="project" value="UniProtKB-UniRule"/>
</dbReference>
<dbReference type="Gene3D" id="2.60.40.4070">
    <property type="match status" value="1"/>
</dbReference>
<dbReference type="Pfam" id="PF13860">
    <property type="entry name" value="FlgD_ig"/>
    <property type="match status" value="1"/>
</dbReference>
<evidence type="ECO:0000256" key="5">
    <source>
        <dbReference type="RuleBase" id="RU362076"/>
    </source>
</evidence>
<dbReference type="EMBL" id="AP021881">
    <property type="protein sequence ID" value="BBP01244.1"/>
    <property type="molecule type" value="Genomic_DNA"/>
</dbReference>
<evidence type="ECO:0000259" key="7">
    <source>
        <dbReference type="Pfam" id="PF13861"/>
    </source>
</evidence>
<comment type="similarity">
    <text evidence="1 5">Belongs to the FlgD family.</text>
</comment>
<reference evidence="9" key="1">
    <citation type="submission" date="2019-11" db="EMBL/GenBank/DDBJ databases">
        <title>Isolation and characterization of a novel species in the genus Sulfuriferula.</title>
        <authorList>
            <person name="Mochizuki J."/>
            <person name="Kojima H."/>
            <person name="Fukui M."/>
        </authorList>
    </citation>
    <scope>NUCLEOTIDE SEQUENCE [LARGE SCALE GENOMIC DNA]</scope>
    <source>
        <strain evidence="9">SGTM</strain>
    </source>
</reference>